<keyword evidence="3 7" id="KW-0812">Transmembrane</keyword>
<evidence type="ECO:0000313" key="10">
    <source>
        <dbReference type="EMBL" id="MBB6333976.1"/>
    </source>
</evidence>
<proteinExistence type="inferred from homology"/>
<evidence type="ECO:0000259" key="9">
    <source>
        <dbReference type="Pfam" id="PF12704"/>
    </source>
</evidence>
<evidence type="ECO:0000256" key="6">
    <source>
        <dbReference type="ARBA" id="ARBA00038076"/>
    </source>
</evidence>
<gene>
    <name evidence="10" type="ORF">HD592_000541</name>
</gene>
<comment type="caution">
    <text evidence="10">The sequence shown here is derived from an EMBL/GenBank/DDBJ whole genome shotgun (WGS) entry which is preliminary data.</text>
</comment>
<evidence type="ECO:0000256" key="1">
    <source>
        <dbReference type="ARBA" id="ARBA00004651"/>
    </source>
</evidence>
<feature type="transmembrane region" description="Helical" evidence="7">
    <location>
        <begin position="268"/>
        <end position="288"/>
    </location>
</feature>
<dbReference type="InterPro" id="IPR025857">
    <property type="entry name" value="MacB_PCD"/>
</dbReference>
<dbReference type="RefSeq" id="WP_184451690.1">
    <property type="nucleotide sequence ID" value="NZ_JACHMK010000001.1"/>
</dbReference>
<evidence type="ECO:0000259" key="8">
    <source>
        <dbReference type="Pfam" id="PF02687"/>
    </source>
</evidence>
<evidence type="ECO:0000256" key="4">
    <source>
        <dbReference type="ARBA" id="ARBA00022989"/>
    </source>
</evidence>
<evidence type="ECO:0000256" key="3">
    <source>
        <dbReference type="ARBA" id="ARBA00022692"/>
    </source>
</evidence>
<dbReference type="InterPro" id="IPR003838">
    <property type="entry name" value="ABC3_permease_C"/>
</dbReference>
<dbReference type="EMBL" id="JACHMK010000001">
    <property type="protein sequence ID" value="MBB6333976.1"/>
    <property type="molecule type" value="Genomic_DNA"/>
</dbReference>
<protein>
    <submittedName>
        <fullName evidence="10">ABC transport system permease protein</fullName>
    </submittedName>
</protein>
<dbReference type="InterPro" id="IPR051125">
    <property type="entry name" value="ABC-4/HrtB_transporter"/>
</dbReference>
<dbReference type="PANTHER" id="PTHR43738:SF2">
    <property type="entry name" value="ABC TRANSPORTER PERMEASE"/>
    <property type="match status" value="1"/>
</dbReference>
<dbReference type="AlphaFoldDB" id="A0A923E5F8"/>
<name>A0A923E5F8_9ACTO</name>
<feature type="domain" description="ABC3 transporter permease C-terminal" evidence="8">
    <location>
        <begin position="271"/>
        <end position="388"/>
    </location>
</feature>
<feature type="transmembrane region" description="Helical" evidence="7">
    <location>
        <begin position="362"/>
        <end position="385"/>
    </location>
</feature>
<organism evidence="10 11">
    <name type="scientific">Schaalia hyovaginalis</name>
    <dbReference type="NCBI Taxonomy" id="29316"/>
    <lineage>
        <taxon>Bacteria</taxon>
        <taxon>Bacillati</taxon>
        <taxon>Actinomycetota</taxon>
        <taxon>Actinomycetes</taxon>
        <taxon>Actinomycetales</taxon>
        <taxon>Actinomycetaceae</taxon>
        <taxon>Schaalia</taxon>
    </lineage>
</organism>
<dbReference type="Pfam" id="PF02687">
    <property type="entry name" value="FtsX"/>
    <property type="match status" value="1"/>
</dbReference>
<reference evidence="10" key="1">
    <citation type="submission" date="2020-08" db="EMBL/GenBank/DDBJ databases">
        <title>Sequencing the genomes of 1000 actinobacteria strains.</title>
        <authorList>
            <person name="Klenk H.-P."/>
        </authorList>
    </citation>
    <scope>NUCLEOTIDE SEQUENCE</scope>
    <source>
        <strain evidence="10">DSM 10695</strain>
    </source>
</reference>
<evidence type="ECO:0000256" key="2">
    <source>
        <dbReference type="ARBA" id="ARBA00022475"/>
    </source>
</evidence>
<evidence type="ECO:0000256" key="7">
    <source>
        <dbReference type="SAM" id="Phobius"/>
    </source>
</evidence>
<evidence type="ECO:0000256" key="5">
    <source>
        <dbReference type="ARBA" id="ARBA00023136"/>
    </source>
</evidence>
<feature type="transmembrane region" description="Helical" evidence="7">
    <location>
        <begin position="320"/>
        <end position="342"/>
    </location>
</feature>
<dbReference type="Pfam" id="PF12704">
    <property type="entry name" value="MacB_PCD"/>
    <property type="match status" value="1"/>
</dbReference>
<feature type="domain" description="MacB-like periplasmic core" evidence="9">
    <location>
        <begin position="40"/>
        <end position="241"/>
    </location>
</feature>
<dbReference type="Proteomes" id="UP000617426">
    <property type="component" value="Unassembled WGS sequence"/>
</dbReference>
<comment type="similarity">
    <text evidence="6">Belongs to the ABC-4 integral membrane protein family.</text>
</comment>
<comment type="subcellular location">
    <subcellularLocation>
        <location evidence="1">Cell membrane</location>
        <topology evidence="1">Multi-pass membrane protein</topology>
    </subcellularLocation>
</comment>
<dbReference type="PANTHER" id="PTHR43738">
    <property type="entry name" value="ABC TRANSPORTER, MEMBRANE PROTEIN"/>
    <property type="match status" value="1"/>
</dbReference>
<evidence type="ECO:0000313" key="11">
    <source>
        <dbReference type="Proteomes" id="UP000617426"/>
    </source>
</evidence>
<keyword evidence="2" id="KW-1003">Cell membrane</keyword>
<keyword evidence="11" id="KW-1185">Reference proteome</keyword>
<keyword evidence="4 7" id="KW-1133">Transmembrane helix</keyword>
<accession>A0A923E5F8</accession>
<keyword evidence="5 7" id="KW-0472">Membrane</keyword>
<sequence>MLTMSSLPGRNLRAHPVRTGSLLLFAALMAVATFGGALLVQSLSHGLETVESRLGADLLVTPAGAAREFDAQKFLIEAEPAYFYMDAAIRDEVARVEGVAAASPQLFLASARSSCCSGRYQVIAFDPKTDFVIRPWIADEGAPMVGAMEVVVGANVAVAEGEEFRIYGQRLKVVGRFAPTGSTLDNAVYADFDTARVLTASSVDKGLNKYGEVDPERVISSVMVDVEDGEDIEEVADRIRSSTPGVSVATAKDMVKGLESTLASTSRAIGAFVVLVWVIALVMTLLLFSAMLNERSREFALLKTLGADRAAVSRMVVTEAALIGLLGASAGICLSGGVIAAFRALLGQSFGAALVLPSAPVVGIWILVCLASVLFAVLASALLAMRRIARADSGLVLKEGE</sequence>
<dbReference type="GO" id="GO:0005886">
    <property type="term" value="C:plasma membrane"/>
    <property type="evidence" value="ECO:0007669"/>
    <property type="project" value="UniProtKB-SubCell"/>
</dbReference>